<feature type="chain" id="PRO_5046950700" evidence="2">
    <location>
        <begin position="37"/>
        <end position="336"/>
    </location>
</feature>
<comment type="similarity">
    <text evidence="1">Belongs to the UPF0065 (bug) family.</text>
</comment>
<comment type="caution">
    <text evidence="3">The sequence shown here is derived from an EMBL/GenBank/DDBJ whole genome shotgun (WGS) entry which is preliminary data.</text>
</comment>
<sequence>MSIPTLKNFFAKRLLPRTSRVAAICGLLLGAGGAFAAYPDKPITLVVPFAPGGSSDIVARNLAPMLGERLGQSVIIDNVSGAGGLLGTQRTIRAAPDGYTILLGSGSEILINKLINPALAYDGIKDLAPAVFVGTGPMVLVGKPGLPANNVTELLALAHAKPGVLSYASAGNGTPMHVAGELLKMRANIFMTHIPYRGAAPALVDLIGGQIDLGVSTLSAAQPYIKSGKIKAYAVTSAKPSELAPGIPALGMVRGLEGFDLGVWFGLFMPAKTPPEILQKVQAAAQQVLADPAIRKKLAEQGISASGASADELRKFMATEVEKYRAVVKAAKITGQ</sequence>
<dbReference type="Pfam" id="PF03401">
    <property type="entry name" value="TctC"/>
    <property type="match status" value="1"/>
</dbReference>
<feature type="signal peptide" evidence="2">
    <location>
        <begin position="1"/>
        <end position="36"/>
    </location>
</feature>
<dbReference type="PANTHER" id="PTHR42928:SF5">
    <property type="entry name" value="BLR1237 PROTEIN"/>
    <property type="match status" value="1"/>
</dbReference>
<evidence type="ECO:0000256" key="2">
    <source>
        <dbReference type="SAM" id="SignalP"/>
    </source>
</evidence>
<dbReference type="CDD" id="cd13578">
    <property type="entry name" value="PBP2_Bug27"/>
    <property type="match status" value="1"/>
</dbReference>
<dbReference type="Gene3D" id="3.40.190.10">
    <property type="entry name" value="Periplasmic binding protein-like II"/>
    <property type="match status" value="1"/>
</dbReference>
<dbReference type="Gene3D" id="3.40.190.150">
    <property type="entry name" value="Bordetella uptake gene, domain 1"/>
    <property type="match status" value="1"/>
</dbReference>
<protein>
    <submittedName>
        <fullName evidence="3">Bug family tripartite tricarboxylate transporter substrate binding protein</fullName>
    </submittedName>
</protein>
<dbReference type="Proteomes" id="UP001596270">
    <property type="component" value="Unassembled WGS sequence"/>
</dbReference>
<dbReference type="SUPFAM" id="SSF53850">
    <property type="entry name" value="Periplasmic binding protein-like II"/>
    <property type="match status" value="1"/>
</dbReference>
<gene>
    <name evidence="3" type="ORF">ACFQND_14270</name>
</gene>
<evidence type="ECO:0000256" key="1">
    <source>
        <dbReference type="ARBA" id="ARBA00006987"/>
    </source>
</evidence>
<dbReference type="PIRSF" id="PIRSF017082">
    <property type="entry name" value="YflP"/>
    <property type="match status" value="1"/>
</dbReference>
<evidence type="ECO:0000313" key="3">
    <source>
        <dbReference type="EMBL" id="MFC6282390.1"/>
    </source>
</evidence>
<dbReference type="PANTHER" id="PTHR42928">
    <property type="entry name" value="TRICARBOXYLATE-BINDING PROTEIN"/>
    <property type="match status" value="1"/>
</dbReference>
<dbReference type="RefSeq" id="WP_371438236.1">
    <property type="nucleotide sequence ID" value="NZ_JBHSRS010000077.1"/>
</dbReference>
<dbReference type="InterPro" id="IPR005064">
    <property type="entry name" value="BUG"/>
</dbReference>
<keyword evidence="2" id="KW-0732">Signal</keyword>
<proteinExistence type="inferred from homology"/>
<dbReference type="InterPro" id="IPR042100">
    <property type="entry name" value="Bug_dom1"/>
</dbReference>
<organism evidence="3 4">
    <name type="scientific">Polaromonas aquatica</name>
    <dbReference type="NCBI Taxonomy" id="332657"/>
    <lineage>
        <taxon>Bacteria</taxon>
        <taxon>Pseudomonadati</taxon>
        <taxon>Pseudomonadota</taxon>
        <taxon>Betaproteobacteria</taxon>
        <taxon>Burkholderiales</taxon>
        <taxon>Comamonadaceae</taxon>
        <taxon>Polaromonas</taxon>
    </lineage>
</organism>
<name>A0ABW1TYW4_9BURK</name>
<keyword evidence="4" id="KW-1185">Reference proteome</keyword>
<reference evidence="4" key="1">
    <citation type="journal article" date="2019" name="Int. J. Syst. Evol. Microbiol.">
        <title>The Global Catalogue of Microorganisms (GCM) 10K type strain sequencing project: providing services to taxonomists for standard genome sequencing and annotation.</title>
        <authorList>
            <consortium name="The Broad Institute Genomics Platform"/>
            <consortium name="The Broad Institute Genome Sequencing Center for Infectious Disease"/>
            <person name="Wu L."/>
            <person name="Ma J."/>
        </authorList>
    </citation>
    <scope>NUCLEOTIDE SEQUENCE [LARGE SCALE GENOMIC DNA]</scope>
    <source>
        <strain evidence="4">CCUG 39402</strain>
    </source>
</reference>
<evidence type="ECO:0000313" key="4">
    <source>
        <dbReference type="Proteomes" id="UP001596270"/>
    </source>
</evidence>
<dbReference type="EMBL" id="JBHSRS010000077">
    <property type="protein sequence ID" value="MFC6282390.1"/>
    <property type="molecule type" value="Genomic_DNA"/>
</dbReference>
<accession>A0ABW1TYW4</accession>